<dbReference type="Gene3D" id="3.40.50.150">
    <property type="entry name" value="Vaccinia Virus protein VP39"/>
    <property type="match status" value="1"/>
</dbReference>
<dbReference type="GO" id="GO:0032259">
    <property type="term" value="P:methylation"/>
    <property type="evidence" value="ECO:0007669"/>
    <property type="project" value="UniProtKB-KW"/>
</dbReference>
<proteinExistence type="inferred from homology"/>
<reference evidence="5" key="3">
    <citation type="submission" date="2025-09" db="UniProtKB">
        <authorList>
            <consortium name="Ensembl"/>
        </authorList>
    </citation>
    <scope>IDENTIFICATION</scope>
</reference>
<dbReference type="PANTHER" id="PTHR10867">
    <property type="entry name" value="NNMT/PNMT/TEMT FAMILY MEMBER"/>
    <property type="match status" value="1"/>
</dbReference>
<name>A0A8U7NSK6_CORMO</name>
<dbReference type="GO" id="GO:0005829">
    <property type="term" value="C:cytosol"/>
    <property type="evidence" value="ECO:0007669"/>
    <property type="project" value="TreeGrafter"/>
</dbReference>
<dbReference type="InterPro" id="IPR029063">
    <property type="entry name" value="SAM-dependent_MTases_sf"/>
</dbReference>
<organism evidence="5 6">
    <name type="scientific">Corvus moneduloides</name>
    <name type="common">New Caledonian crow</name>
    <dbReference type="NCBI Taxonomy" id="1196302"/>
    <lineage>
        <taxon>Eukaryota</taxon>
        <taxon>Metazoa</taxon>
        <taxon>Chordata</taxon>
        <taxon>Craniata</taxon>
        <taxon>Vertebrata</taxon>
        <taxon>Euteleostomi</taxon>
        <taxon>Archelosauria</taxon>
        <taxon>Archosauria</taxon>
        <taxon>Dinosauria</taxon>
        <taxon>Saurischia</taxon>
        <taxon>Theropoda</taxon>
        <taxon>Coelurosauria</taxon>
        <taxon>Aves</taxon>
        <taxon>Neognathae</taxon>
        <taxon>Neoaves</taxon>
        <taxon>Telluraves</taxon>
        <taxon>Australaves</taxon>
        <taxon>Passeriformes</taxon>
        <taxon>Corvoidea</taxon>
        <taxon>Corvidae</taxon>
        <taxon>Corvus</taxon>
    </lineage>
</organism>
<dbReference type="Pfam" id="PF01234">
    <property type="entry name" value="NNMT_PNMT_TEMT"/>
    <property type="match status" value="2"/>
</dbReference>
<dbReference type="PANTHER" id="PTHR10867:SF32">
    <property type="entry name" value="NICOTINAMIDE N-METHYLTRANSFERASE"/>
    <property type="match status" value="1"/>
</dbReference>
<evidence type="ECO:0000256" key="4">
    <source>
        <dbReference type="ARBA" id="ARBA00022691"/>
    </source>
</evidence>
<dbReference type="Ensembl" id="ENSCMUT00000030234.1">
    <property type="protein sequence ID" value="ENSCMUP00000029911.1"/>
    <property type="gene ID" value="ENSCMUG00000014491.2"/>
</dbReference>
<dbReference type="GO" id="GO:0008170">
    <property type="term" value="F:N-methyltransferase activity"/>
    <property type="evidence" value="ECO:0007669"/>
    <property type="project" value="TreeGrafter"/>
</dbReference>
<keyword evidence="6" id="KW-1185">Reference proteome</keyword>
<evidence type="ECO:0000256" key="1">
    <source>
        <dbReference type="ARBA" id="ARBA00007996"/>
    </source>
</evidence>
<evidence type="ECO:0000313" key="6">
    <source>
        <dbReference type="Proteomes" id="UP000694553"/>
    </source>
</evidence>
<sequence length="220" mass="24679">GAREERGAELALGRMEAPAIFMEAEFYQRNFDPREYLKEFYSMSTSREGASAFMMLNLGNLRKIFSLSEHSRGDILIDVGCGPTTYQLLSNHREMKKWLKNEAGAFHWEPKWAKKQEKLRKTVKQVLKCDVTKANPRGPVSLPPADCIVSTLCLEGACKDLATFRSALRNISTLLKPGRHLVMVTALGDTCYTQQNSNSISEAPEVVPFLSLCIFQAWAG</sequence>
<dbReference type="PROSITE" id="PS51681">
    <property type="entry name" value="SAM_MT_NNMT_PNMT_TEMT"/>
    <property type="match status" value="2"/>
</dbReference>
<protein>
    <submittedName>
        <fullName evidence="5">Nicotinamide N-methyltransferase</fullName>
    </submittedName>
</protein>
<keyword evidence="3" id="KW-0808">Transferase</keyword>
<comment type="similarity">
    <text evidence="1">Belongs to the class I-like SAM-binding methyltransferase superfamily. NNMT/PNMT/TEMT family.</text>
</comment>
<gene>
    <name evidence="5" type="primary">NNMT</name>
</gene>
<dbReference type="OMA" id="CEFFHAT"/>
<dbReference type="InterPro" id="IPR000940">
    <property type="entry name" value="NNMT_TEMT_trans"/>
</dbReference>
<keyword evidence="4" id="KW-0949">S-adenosyl-L-methionine</keyword>
<keyword evidence="2" id="KW-0489">Methyltransferase</keyword>
<reference evidence="6" key="1">
    <citation type="submission" date="2019-10" db="EMBL/GenBank/DDBJ databases">
        <title>Corvus moneduloides (New Caledonian crow) genome, bCorMon1, primary haplotype.</title>
        <authorList>
            <person name="Rutz C."/>
            <person name="Fungtammasan C."/>
            <person name="Mountcastle J."/>
            <person name="Formenti G."/>
            <person name="Chow W."/>
            <person name="Howe K."/>
            <person name="Steele M.P."/>
            <person name="Fernandes J."/>
            <person name="Gilbert M.T.P."/>
            <person name="Fedrigo O."/>
            <person name="Jarvis E.D."/>
            <person name="Gemmell N."/>
        </authorList>
    </citation>
    <scope>NUCLEOTIDE SEQUENCE [LARGE SCALE GENOMIC DNA]</scope>
</reference>
<evidence type="ECO:0000256" key="2">
    <source>
        <dbReference type="ARBA" id="ARBA00022603"/>
    </source>
</evidence>
<evidence type="ECO:0000256" key="3">
    <source>
        <dbReference type="ARBA" id="ARBA00022679"/>
    </source>
</evidence>
<reference evidence="5" key="2">
    <citation type="submission" date="2025-08" db="UniProtKB">
        <authorList>
            <consortium name="Ensembl"/>
        </authorList>
    </citation>
    <scope>IDENTIFICATION</scope>
</reference>
<dbReference type="SUPFAM" id="SSF53335">
    <property type="entry name" value="S-adenosyl-L-methionine-dependent methyltransferases"/>
    <property type="match status" value="1"/>
</dbReference>
<evidence type="ECO:0000313" key="5">
    <source>
        <dbReference type="Ensembl" id="ENSCMUP00000029911.1"/>
    </source>
</evidence>
<dbReference type="Proteomes" id="UP000694553">
    <property type="component" value="Unassembled WGS sequence"/>
</dbReference>
<accession>A0A8U7NSK6</accession>
<dbReference type="AlphaFoldDB" id="A0A8U7NSK6"/>